<reference evidence="1" key="3">
    <citation type="submission" date="2022-01" db="UniProtKB">
        <authorList>
            <consortium name="EnsemblPlants"/>
        </authorList>
    </citation>
    <scope>IDENTIFICATION</scope>
    <source>
        <strain evidence="1">subsp. vulgare</strain>
    </source>
</reference>
<organism evidence="1 2">
    <name type="scientific">Hordeum vulgare subsp. vulgare</name>
    <name type="common">Domesticated barley</name>
    <dbReference type="NCBI Taxonomy" id="112509"/>
    <lineage>
        <taxon>Eukaryota</taxon>
        <taxon>Viridiplantae</taxon>
        <taxon>Streptophyta</taxon>
        <taxon>Embryophyta</taxon>
        <taxon>Tracheophyta</taxon>
        <taxon>Spermatophyta</taxon>
        <taxon>Magnoliopsida</taxon>
        <taxon>Liliopsida</taxon>
        <taxon>Poales</taxon>
        <taxon>Poaceae</taxon>
        <taxon>BOP clade</taxon>
        <taxon>Pooideae</taxon>
        <taxon>Triticodae</taxon>
        <taxon>Triticeae</taxon>
        <taxon>Hordeinae</taxon>
        <taxon>Hordeum</taxon>
    </lineage>
</organism>
<protein>
    <submittedName>
        <fullName evidence="1">Uncharacterized protein</fullName>
    </submittedName>
</protein>
<proteinExistence type="predicted"/>
<dbReference type="Proteomes" id="UP000011116">
    <property type="component" value="Chromosome 5H"/>
</dbReference>
<evidence type="ECO:0000313" key="1">
    <source>
        <dbReference type="EnsemblPlants" id="HORVU.MOREX.r3.5HG0495850.1"/>
    </source>
</evidence>
<accession>A0A8I7B9H7</accession>
<dbReference type="GeneID" id="123397715"/>
<dbReference type="AlphaFoldDB" id="A0A8I7B9H7"/>
<keyword evidence="2" id="KW-1185">Reference proteome</keyword>
<evidence type="ECO:0000313" key="2">
    <source>
        <dbReference type="Proteomes" id="UP000011116"/>
    </source>
</evidence>
<sequence>MVMGLNPLTPQAQEQHDTAPELVAVQEATPVDDVMEDAALESQIMEVPEKSGGVSENDNDEMNDFLQPILKIRDTILHKEHILQDQSAECDMDMHNILTEGKMTPKVVAIMEKYKGTGSMMVEAANPSCCGDGGKTTSNKRKSLKELLERNKCQELNEICCDMKCIPPRYTVLPSLKDGTFIAIVHFTCPGYDMNITGDPRQTPDGARCSAAANLITELHKKTVEEEQA</sequence>
<reference evidence="1" key="2">
    <citation type="submission" date="2020-10" db="EMBL/GenBank/DDBJ databases">
        <authorList>
            <person name="Scholz U."/>
            <person name="Mascher M."/>
            <person name="Fiebig A."/>
        </authorList>
    </citation>
    <scope>NUCLEOTIDE SEQUENCE [LARGE SCALE GENOMIC DNA]</scope>
    <source>
        <strain evidence="1">cv. Morex</strain>
    </source>
</reference>
<dbReference type="PANTHER" id="PTHR33913">
    <property type="entry name" value="ALEURONE LAYER MORPHOGENESIS PROTEIN"/>
    <property type="match status" value="1"/>
</dbReference>
<dbReference type="Gramene" id="HORVU.MOREX.r3.5HG0495850.1">
    <property type="protein sequence ID" value="HORVU.MOREX.r3.5HG0495850.1"/>
    <property type="gene ID" value="HORVU.MOREX.r3.5HG0495850"/>
</dbReference>
<dbReference type="EnsemblPlants" id="HORVU.MOREX.r3.5HG0495850.1">
    <property type="protein sequence ID" value="HORVU.MOREX.r3.5HG0495850.1"/>
    <property type="gene ID" value="HORVU.MOREX.r3.5HG0495850"/>
</dbReference>
<reference evidence="2" key="1">
    <citation type="journal article" date="2012" name="Nature">
        <title>A physical, genetic and functional sequence assembly of the barley genome.</title>
        <authorList>
            <consortium name="The International Barley Genome Sequencing Consortium"/>
            <person name="Mayer K.F."/>
            <person name="Waugh R."/>
            <person name="Brown J.W."/>
            <person name="Schulman A."/>
            <person name="Langridge P."/>
            <person name="Platzer M."/>
            <person name="Fincher G.B."/>
            <person name="Muehlbauer G.J."/>
            <person name="Sato K."/>
            <person name="Close T.J."/>
            <person name="Wise R.P."/>
            <person name="Stein N."/>
        </authorList>
    </citation>
    <scope>NUCLEOTIDE SEQUENCE [LARGE SCALE GENOMIC DNA]</scope>
    <source>
        <strain evidence="2">cv. Morex</strain>
    </source>
</reference>
<dbReference type="SMR" id="A0A8I7B9H7"/>
<name>A0A8I7B9H7_HORVV</name>
<dbReference type="RefSeq" id="XP_044948188.1">
    <property type="nucleotide sequence ID" value="XM_045092253.1"/>
</dbReference>
<gene>
    <name evidence="1" type="primary">LOC123397715</name>
</gene>
<dbReference type="PANTHER" id="PTHR33913:SF4">
    <property type="entry name" value="DRBM DOMAIN-CONTAINING PROTEIN"/>
    <property type="match status" value="1"/>
</dbReference>